<proteinExistence type="predicted"/>
<sequence length="60" mass="7217">MFFLVEQVLNRSYRNVPSLILQKIGATLQRAWLPFLFLRFWSAFLNTCNLVKMLQHVQKF</sequence>
<reference evidence="1" key="2">
    <citation type="journal article" date="2015" name="Data Brief">
        <title>Shoot transcriptome of the giant reed, Arundo donax.</title>
        <authorList>
            <person name="Barrero R.A."/>
            <person name="Guerrero F.D."/>
            <person name="Moolhuijzen P."/>
            <person name="Goolsby J.A."/>
            <person name="Tidwell J."/>
            <person name="Bellgard S.E."/>
            <person name="Bellgard M.I."/>
        </authorList>
    </citation>
    <scope>NUCLEOTIDE SEQUENCE</scope>
    <source>
        <tissue evidence="1">Shoot tissue taken approximately 20 cm above the soil surface</tissue>
    </source>
</reference>
<dbReference type="AlphaFoldDB" id="A0A0A9G6X5"/>
<organism evidence="1">
    <name type="scientific">Arundo donax</name>
    <name type="common">Giant reed</name>
    <name type="synonym">Donax arundinaceus</name>
    <dbReference type="NCBI Taxonomy" id="35708"/>
    <lineage>
        <taxon>Eukaryota</taxon>
        <taxon>Viridiplantae</taxon>
        <taxon>Streptophyta</taxon>
        <taxon>Embryophyta</taxon>
        <taxon>Tracheophyta</taxon>
        <taxon>Spermatophyta</taxon>
        <taxon>Magnoliopsida</taxon>
        <taxon>Liliopsida</taxon>
        <taxon>Poales</taxon>
        <taxon>Poaceae</taxon>
        <taxon>PACMAD clade</taxon>
        <taxon>Arundinoideae</taxon>
        <taxon>Arundineae</taxon>
        <taxon>Arundo</taxon>
    </lineage>
</organism>
<accession>A0A0A9G6X5</accession>
<reference evidence="1" key="1">
    <citation type="submission" date="2014-09" db="EMBL/GenBank/DDBJ databases">
        <authorList>
            <person name="Magalhaes I.L.F."/>
            <person name="Oliveira U."/>
            <person name="Santos F.R."/>
            <person name="Vidigal T.H.D.A."/>
            <person name="Brescovit A.D."/>
            <person name="Santos A.J."/>
        </authorList>
    </citation>
    <scope>NUCLEOTIDE SEQUENCE</scope>
    <source>
        <tissue evidence="1">Shoot tissue taken approximately 20 cm above the soil surface</tissue>
    </source>
</reference>
<protein>
    <submittedName>
        <fullName evidence="1">Uncharacterized protein</fullName>
    </submittedName>
</protein>
<dbReference type="EMBL" id="GBRH01178697">
    <property type="protein sequence ID" value="JAE19199.1"/>
    <property type="molecule type" value="Transcribed_RNA"/>
</dbReference>
<name>A0A0A9G6X5_ARUDO</name>
<evidence type="ECO:0000313" key="1">
    <source>
        <dbReference type="EMBL" id="JAE19199.1"/>
    </source>
</evidence>